<dbReference type="Gramene" id="PUZ75583">
    <property type="protein sequence ID" value="PUZ75583"/>
    <property type="gene ID" value="GQ55_1G190400"/>
</dbReference>
<sequence>MAACRPQSVAGCRPHPRSNFQPVQLPSQSKLSSRRSSSPSRNEHRRRAPPDGSGVPRSVDSADEHPRAATSLSPTSCWTKLSDLTSAQVFAGPTSASADTGARSSRSSWTRGTRHLRPGGITSLSALSRTVLCPSIRTPARREAHAAAGRAAPRSGGGARSRR</sequence>
<dbReference type="AlphaFoldDB" id="A0A2T7F673"/>
<feature type="compositionally biased region" description="Low complexity" evidence="1">
    <location>
        <begin position="27"/>
        <end position="40"/>
    </location>
</feature>
<evidence type="ECO:0000313" key="2">
    <source>
        <dbReference type="EMBL" id="PUZ75583.1"/>
    </source>
</evidence>
<feature type="region of interest" description="Disordered" evidence="1">
    <location>
        <begin position="91"/>
        <end position="122"/>
    </location>
</feature>
<organism evidence="2 3">
    <name type="scientific">Panicum hallii var. hallii</name>
    <dbReference type="NCBI Taxonomy" id="1504633"/>
    <lineage>
        <taxon>Eukaryota</taxon>
        <taxon>Viridiplantae</taxon>
        <taxon>Streptophyta</taxon>
        <taxon>Embryophyta</taxon>
        <taxon>Tracheophyta</taxon>
        <taxon>Spermatophyta</taxon>
        <taxon>Magnoliopsida</taxon>
        <taxon>Liliopsida</taxon>
        <taxon>Poales</taxon>
        <taxon>Poaceae</taxon>
        <taxon>PACMAD clade</taxon>
        <taxon>Panicoideae</taxon>
        <taxon>Panicodae</taxon>
        <taxon>Paniceae</taxon>
        <taxon>Panicinae</taxon>
        <taxon>Panicum</taxon>
        <taxon>Panicum sect. Panicum</taxon>
    </lineage>
</organism>
<dbReference type="Proteomes" id="UP000244336">
    <property type="component" value="Chromosome 1"/>
</dbReference>
<accession>A0A2T7F673</accession>
<evidence type="ECO:0000256" key="1">
    <source>
        <dbReference type="SAM" id="MobiDB-lite"/>
    </source>
</evidence>
<dbReference type="EMBL" id="CM009749">
    <property type="protein sequence ID" value="PUZ75583.1"/>
    <property type="molecule type" value="Genomic_DNA"/>
</dbReference>
<reference evidence="2 3" key="1">
    <citation type="submission" date="2018-04" db="EMBL/GenBank/DDBJ databases">
        <title>WGS assembly of Panicum hallii var. hallii HAL2.</title>
        <authorList>
            <person name="Lovell J."/>
            <person name="Jenkins J."/>
            <person name="Lowry D."/>
            <person name="Mamidi S."/>
            <person name="Sreedasyam A."/>
            <person name="Weng X."/>
            <person name="Barry K."/>
            <person name="Bonette J."/>
            <person name="Campitelli B."/>
            <person name="Daum C."/>
            <person name="Gordon S."/>
            <person name="Gould B."/>
            <person name="Lipzen A."/>
            <person name="MacQueen A."/>
            <person name="Palacio-Mejia J."/>
            <person name="Plott C."/>
            <person name="Shakirov E."/>
            <person name="Shu S."/>
            <person name="Yoshinaga Y."/>
            <person name="Zane M."/>
            <person name="Rokhsar D."/>
            <person name="Grimwood J."/>
            <person name="Schmutz J."/>
            <person name="Juenger T."/>
        </authorList>
    </citation>
    <scope>NUCLEOTIDE SEQUENCE [LARGE SCALE GENOMIC DNA]</scope>
    <source>
        <strain evidence="3">cv. HAL2</strain>
    </source>
</reference>
<dbReference type="OrthoDB" id="10658996at2759"/>
<name>A0A2T7F673_9POAL</name>
<feature type="region of interest" description="Disordered" evidence="1">
    <location>
        <begin position="138"/>
        <end position="163"/>
    </location>
</feature>
<proteinExistence type="predicted"/>
<feature type="compositionally biased region" description="Low complexity" evidence="1">
    <location>
        <begin position="100"/>
        <end position="111"/>
    </location>
</feature>
<protein>
    <submittedName>
        <fullName evidence="2">Uncharacterized protein</fullName>
    </submittedName>
</protein>
<keyword evidence="3" id="KW-1185">Reference proteome</keyword>
<evidence type="ECO:0000313" key="3">
    <source>
        <dbReference type="Proteomes" id="UP000244336"/>
    </source>
</evidence>
<feature type="region of interest" description="Disordered" evidence="1">
    <location>
        <begin position="1"/>
        <end position="77"/>
    </location>
</feature>
<gene>
    <name evidence="2" type="ORF">GQ55_1G190400</name>
</gene>